<dbReference type="PROSITE" id="PS00636">
    <property type="entry name" value="DNAJ_1"/>
    <property type="match status" value="1"/>
</dbReference>
<dbReference type="EMBL" id="JAGRRH010000017">
    <property type="protein sequence ID" value="KAG7351831.1"/>
    <property type="molecule type" value="Genomic_DNA"/>
</dbReference>
<keyword evidence="4" id="KW-1185">Reference proteome</keyword>
<evidence type="ECO:0000313" key="4">
    <source>
        <dbReference type="Proteomes" id="UP000693970"/>
    </source>
</evidence>
<dbReference type="InterPro" id="IPR018253">
    <property type="entry name" value="DnaJ_domain_CS"/>
</dbReference>
<proteinExistence type="predicted"/>
<dbReference type="PANTHER" id="PTHR24074">
    <property type="entry name" value="CO-CHAPERONE PROTEIN DJLA"/>
    <property type="match status" value="1"/>
</dbReference>
<dbReference type="Pfam" id="PF00226">
    <property type="entry name" value="DnaJ"/>
    <property type="match status" value="1"/>
</dbReference>
<name>A0A9K3KY53_9STRA</name>
<reference evidence="3" key="1">
    <citation type="journal article" date="2021" name="Sci. Rep.">
        <title>Diploid genomic architecture of Nitzschia inconspicua, an elite biomass production diatom.</title>
        <authorList>
            <person name="Oliver A."/>
            <person name="Podell S."/>
            <person name="Pinowska A."/>
            <person name="Traller J.C."/>
            <person name="Smith S.R."/>
            <person name="McClure R."/>
            <person name="Beliaev A."/>
            <person name="Bohutskyi P."/>
            <person name="Hill E.A."/>
            <person name="Rabines A."/>
            <person name="Zheng H."/>
            <person name="Allen L.Z."/>
            <person name="Kuo A."/>
            <person name="Grigoriev I.V."/>
            <person name="Allen A.E."/>
            <person name="Hazlebeck D."/>
            <person name="Allen E.E."/>
        </authorList>
    </citation>
    <scope>NUCLEOTIDE SEQUENCE</scope>
    <source>
        <strain evidence="3">Hildebrandi</strain>
    </source>
</reference>
<feature type="compositionally biased region" description="Basic and acidic residues" evidence="1">
    <location>
        <begin position="218"/>
        <end position="230"/>
    </location>
</feature>
<dbReference type="AlphaFoldDB" id="A0A9K3KY53"/>
<feature type="region of interest" description="Disordered" evidence="1">
    <location>
        <begin position="218"/>
        <end position="260"/>
    </location>
</feature>
<sequence length="260" mass="30101">MSGRVPSKVFQKDFYKVLNVTSQATTEEIKTAYRQLALKLHPDRHDGDAAKTIAFKEASEAYNILIDKERRRQYDMAHGYSPSGWYNRNRRKPPPANYRKVYAPHAPPDGKWHDAQRHYDMHYGDGMFQEAVKNAYERAKAAGELEYHSPLGKGFTFEKSSNPYSKNPYFKNPYSKADQGPPSQHYQYEEGYIDEAKTVLKRKAAVVSKLHERRLERYQKEEDERQEHYRTATNNIPGSRIYAPLNQQSLSPDTGGCTIM</sequence>
<comment type="caution">
    <text evidence="3">The sequence shown here is derived from an EMBL/GenBank/DDBJ whole genome shotgun (WGS) entry which is preliminary data.</text>
</comment>
<dbReference type="PROSITE" id="PS50076">
    <property type="entry name" value="DNAJ_2"/>
    <property type="match status" value="1"/>
</dbReference>
<gene>
    <name evidence="3" type="ORF">IV203_007879</name>
</gene>
<reference evidence="3" key="2">
    <citation type="submission" date="2021-04" db="EMBL/GenBank/DDBJ databases">
        <authorList>
            <person name="Podell S."/>
        </authorList>
    </citation>
    <scope>NUCLEOTIDE SEQUENCE</scope>
    <source>
        <strain evidence="3">Hildebrandi</strain>
    </source>
</reference>
<evidence type="ECO:0000313" key="3">
    <source>
        <dbReference type="EMBL" id="KAG7351831.1"/>
    </source>
</evidence>
<accession>A0A9K3KY53</accession>
<dbReference type="InterPro" id="IPR001623">
    <property type="entry name" value="DnaJ_domain"/>
</dbReference>
<organism evidence="3 4">
    <name type="scientific">Nitzschia inconspicua</name>
    <dbReference type="NCBI Taxonomy" id="303405"/>
    <lineage>
        <taxon>Eukaryota</taxon>
        <taxon>Sar</taxon>
        <taxon>Stramenopiles</taxon>
        <taxon>Ochrophyta</taxon>
        <taxon>Bacillariophyta</taxon>
        <taxon>Bacillariophyceae</taxon>
        <taxon>Bacillariophycidae</taxon>
        <taxon>Bacillariales</taxon>
        <taxon>Bacillariaceae</taxon>
        <taxon>Nitzschia</taxon>
    </lineage>
</organism>
<dbReference type="OrthoDB" id="203484at2759"/>
<dbReference type="InterPro" id="IPR050817">
    <property type="entry name" value="DjlA_DnaK_co-chaperone"/>
</dbReference>
<protein>
    <submittedName>
        <fullName evidence="3">Chaperone protein DnaJ</fullName>
    </submittedName>
</protein>
<evidence type="ECO:0000259" key="2">
    <source>
        <dbReference type="PROSITE" id="PS50076"/>
    </source>
</evidence>
<feature type="domain" description="J" evidence="2">
    <location>
        <begin position="13"/>
        <end position="78"/>
    </location>
</feature>
<evidence type="ECO:0000256" key="1">
    <source>
        <dbReference type="SAM" id="MobiDB-lite"/>
    </source>
</evidence>
<dbReference type="CDD" id="cd06257">
    <property type="entry name" value="DnaJ"/>
    <property type="match status" value="1"/>
</dbReference>
<dbReference type="Proteomes" id="UP000693970">
    <property type="component" value="Unassembled WGS sequence"/>
</dbReference>
<dbReference type="SMART" id="SM00271">
    <property type="entry name" value="DnaJ"/>
    <property type="match status" value="1"/>
</dbReference>